<evidence type="ECO:0000313" key="2">
    <source>
        <dbReference type="EMBL" id="GGB48999.1"/>
    </source>
</evidence>
<dbReference type="Pfam" id="PF07552">
    <property type="entry name" value="Coat_X"/>
    <property type="match status" value="2"/>
</dbReference>
<dbReference type="AlphaFoldDB" id="A0A9W5TZF4"/>
<gene>
    <name evidence="2" type="ORF">GCM10011409_28220</name>
</gene>
<dbReference type="GO" id="GO:0030435">
    <property type="term" value="P:sporulation resulting in formation of a cellular spore"/>
    <property type="evidence" value="ECO:0007669"/>
    <property type="project" value="InterPro"/>
</dbReference>
<dbReference type="GO" id="GO:0031160">
    <property type="term" value="C:spore wall"/>
    <property type="evidence" value="ECO:0007669"/>
    <property type="project" value="InterPro"/>
</dbReference>
<feature type="domain" description="Spore coat protein X/V" evidence="1">
    <location>
        <begin position="136"/>
        <end position="193"/>
    </location>
</feature>
<sequence>MHNQRNFLLERERSKSHCRKVDLCDNQCHHCESHCKEDSCHKQDPCDKKDPCHKWSALDPTMDHPMHFDNDSTINQEASGQLKNVQQSSECIVIKDSCDVDVQSTDTQAAVNIQVALQAAIALVISISIADTNAGDEITQDLFAKLKSSQVNKQQLYIENSRGVNVTTTDTDIAVNAQILLQVLIALVVRLDVL</sequence>
<reference evidence="2" key="2">
    <citation type="submission" date="2020-09" db="EMBL/GenBank/DDBJ databases">
        <authorList>
            <person name="Sun Q."/>
            <person name="Zhou Y."/>
        </authorList>
    </citation>
    <scope>NUCLEOTIDE SEQUENCE</scope>
    <source>
        <strain evidence="2">CGMCC 1.15454</strain>
    </source>
</reference>
<keyword evidence="2" id="KW-0946">Virion</keyword>
<dbReference type="InterPro" id="IPR011428">
    <property type="entry name" value="Spore_coat_X/V"/>
</dbReference>
<organism evidence="2 3">
    <name type="scientific">Lentibacillus populi</name>
    <dbReference type="NCBI Taxonomy" id="1827502"/>
    <lineage>
        <taxon>Bacteria</taxon>
        <taxon>Bacillati</taxon>
        <taxon>Bacillota</taxon>
        <taxon>Bacilli</taxon>
        <taxon>Bacillales</taxon>
        <taxon>Bacillaceae</taxon>
        <taxon>Lentibacillus</taxon>
    </lineage>
</organism>
<dbReference type="EMBL" id="BMJD01000024">
    <property type="protein sequence ID" value="GGB48999.1"/>
    <property type="molecule type" value="Genomic_DNA"/>
</dbReference>
<reference evidence="2" key="1">
    <citation type="journal article" date="2014" name="Int. J. Syst. Evol. Microbiol.">
        <title>Complete genome sequence of Corynebacterium casei LMG S-19264T (=DSM 44701T), isolated from a smear-ripened cheese.</title>
        <authorList>
            <consortium name="US DOE Joint Genome Institute (JGI-PGF)"/>
            <person name="Walter F."/>
            <person name="Albersmeier A."/>
            <person name="Kalinowski J."/>
            <person name="Ruckert C."/>
        </authorList>
    </citation>
    <scope>NUCLEOTIDE SEQUENCE</scope>
    <source>
        <strain evidence="2">CGMCC 1.15454</strain>
    </source>
</reference>
<evidence type="ECO:0000313" key="3">
    <source>
        <dbReference type="Proteomes" id="UP000621492"/>
    </source>
</evidence>
<protein>
    <submittedName>
        <fullName evidence="2">Spore coat protein X</fullName>
    </submittedName>
</protein>
<evidence type="ECO:0000259" key="1">
    <source>
        <dbReference type="Pfam" id="PF07552"/>
    </source>
</evidence>
<accession>A0A9W5TZF4</accession>
<feature type="domain" description="Spore coat protein X/V" evidence="1">
    <location>
        <begin position="73"/>
        <end position="129"/>
    </location>
</feature>
<comment type="caution">
    <text evidence="2">The sequence shown here is derived from an EMBL/GenBank/DDBJ whole genome shotgun (WGS) entry which is preliminary data.</text>
</comment>
<keyword evidence="2" id="KW-0167">Capsid protein</keyword>
<keyword evidence="3" id="KW-1185">Reference proteome</keyword>
<name>A0A9W5TZF4_9BACI</name>
<proteinExistence type="predicted"/>
<dbReference type="Proteomes" id="UP000621492">
    <property type="component" value="Unassembled WGS sequence"/>
</dbReference>